<organism evidence="2 3">
    <name type="scientific">Thioclava dalianensis</name>
    <dbReference type="NCBI Taxonomy" id="1185766"/>
    <lineage>
        <taxon>Bacteria</taxon>
        <taxon>Pseudomonadati</taxon>
        <taxon>Pseudomonadota</taxon>
        <taxon>Alphaproteobacteria</taxon>
        <taxon>Rhodobacterales</taxon>
        <taxon>Paracoccaceae</taxon>
        <taxon>Thioclava</taxon>
    </lineage>
</organism>
<reference evidence="2 3" key="1">
    <citation type="submission" date="2014-03" db="EMBL/GenBank/DDBJ databases">
        <title>The draft genome sequence of Thioclava dalianensis DLFJ1-1.</title>
        <authorList>
            <person name="Lai Q."/>
            <person name="Shao Z."/>
        </authorList>
    </citation>
    <scope>NUCLEOTIDE SEQUENCE [LARGE SCALE GENOMIC DNA]</scope>
    <source>
        <strain evidence="2 3">DLFJ1-1</strain>
    </source>
</reference>
<gene>
    <name evidence="2" type="ORF">DL1_20240</name>
</gene>
<protein>
    <submittedName>
        <fullName evidence="2">ATPase</fullName>
    </submittedName>
</protein>
<dbReference type="eggNOG" id="COG2971">
    <property type="taxonomic scope" value="Bacteria"/>
</dbReference>
<dbReference type="InterPro" id="IPR043129">
    <property type="entry name" value="ATPase_NBD"/>
</dbReference>
<dbReference type="Proteomes" id="UP000027725">
    <property type="component" value="Unassembled WGS sequence"/>
</dbReference>
<keyword evidence="3" id="KW-1185">Reference proteome</keyword>
<name>A0A074U628_9RHOB</name>
<dbReference type="Pfam" id="PF01869">
    <property type="entry name" value="BcrAD_BadFG"/>
    <property type="match status" value="1"/>
</dbReference>
<evidence type="ECO:0000313" key="2">
    <source>
        <dbReference type="EMBL" id="KEP70107.1"/>
    </source>
</evidence>
<dbReference type="PANTHER" id="PTHR43190:SF3">
    <property type="entry name" value="N-ACETYL-D-GLUCOSAMINE KINASE"/>
    <property type="match status" value="1"/>
</dbReference>
<dbReference type="Gene3D" id="3.30.420.40">
    <property type="match status" value="2"/>
</dbReference>
<dbReference type="PANTHER" id="PTHR43190">
    <property type="entry name" value="N-ACETYL-D-GLUCOSAMINE KINASE"/>
    <property type="match status" value="1"/>
</dbReference>
<dbReference type="SUPFAM" id="SSF53067">
    <property type="entry name" value="Actin-like ATPase domain"/>
    <property type="match status" value="2"/>
</dbReference>
<proteinExistence type="predicted"/>
<accession>A0A074U628</accession>
<dbReference type="EMBL" id="JHEH01000008">
    <property type="protein sequence ID" value="KEP70107.1"/>
    <property type="molecule type" value="Genomic_DNA"/>
</dbReference>
<sequence>MALFLGMDGGGSGCRARIVDETGRVIGQAEGGPANIVSDLASAQDNLLACARKALGEAGDLKDLHAVLGLAGANVGHVAEALHAALPFRSARILSDAVIALRGALGARDGILAALGTGSVFAVQRAGEMRQIGGWGLVLGDEGSGGWIGRALLTRALHAYDGRVEMTPLLRAVLDEARGPEHLVDRMRLAPPSGFATYARRVIEAPDDGAARAVLAAADETIAEAIADLQQGAALPVCFTGGLGAVFAHRLEGRLGAPVLPAQGSGLDGAVALALAEGVR</sequence>
<dbReference type="STRING" id="1185766.SAMN05216224_106124"/>
<dbReference type="InterPro" id="IPR002731">
    <property type="entry name" value="ATPase_BadF"/>
</dbReference>
<feature type="domain" description="ATPase BadF/BadG/BcrA/BcrD type" evidence="1">
    <location>
        <begin position="5"/>
        <end position="243"/>
    </location>
</feature>
<dbReference type="CDD" id="cd24082">
    <property type="entry name" value="ASKHA_NBD_GspK-like"/>
    <property type="match status" value="1"/>
</dbReference>
<dbReference type="InterPro" id="IPR052519">
    <property type="entry name" value="Euk-type_GlcNAc_Kinase"/>
</dbReference>
<evidence type="ECO:0000259" key="1">
    <source>
        <dbReference type="Pfam" id="PF01869"/>
    </source>
</evidence>
<comment type="caution">
    <text evidence="2">The sequence shown here is derived from an EMBL/GenBank/DDBJ whole genome shotgun (WGS) entry which is preliminary data.</text>
</comment>
<dbReference type="AlphaFoldDB" id="A0A074U628"/>
<dbReference type="OrthoDB" id="63487at2"/>
<dbReference type="RefSeq" id="WP_038065122.1">
    <property type="nucleotide sequence ID" value="NZ_FOVB01000006.1"/>
</dbReference>
<evidence type="ECO:0000313" key="3">
    <source>
        <dbReference type="Proteomes" id="UP000027725"/>
    </source>
</evidence>